<dbReference type="Proteomes" id="UP000037178">
    <property type="component" value="Unassembled WGS sequence"/>
</dbReference>
<keyword evidence="2" id="KW-1185">Reference proteome</keyword>
<evidence type="ECO:0000313" key="1">
    <source>
        <dbReference type="EMBL" id="KMW57683.1"/>
    </source>
</evidence>
<protein>
    <submittedName>
        <fullName evidence="1">Uncharacterized protein</fullName>
    </submittedName>
</protein>
<proteinExistence type="predicted"/>
<accession>A0A0J9GVT9</accession>
<sequence>MRDEMPLKFSISKDDKLVFTRHESLASMTDVRETYGTIFAQIADWGAATEIADMTATEITGITPADMAYDAEELCTLCKKFGLEMRVVFVAPDDGVFALMRVFATHASFKSAHCLNVVRNRQEAAEWLEISLPRMEEKIDAL</sequence>
<dbReference type="PATRIC" id="fig|1675527.3.peg.2775"/>
<reference evidence="1 2" key="1">
    <citation type="submission" date="2015-06" db="EMBL/GenBank/DDBJ databases">
        <title>Draft genome sequence of an Alphaproteobacteria species associated to the Mediterranean sponge Oscarella lobularis.</title>
        <authorList>
            <person name="Jourda C."/>
            <person name="Santini S."/>
            <person name="Claverie J.-M."/>
        </authorList>
    </citation>
    <scope>NUCLEOTIDE SEQUENCE [LARGE SCALE GENOMIC DNA]</scope>
    <source>
        <strain evidence="1">IGS</strain>
    </source>
</reference>
<dbReference type="AlphaFoldDB" id="A0A0J9GVT9"/>
<dbReference type="EMBL" id="LFTY01000002">
    <property type="protein sequence ID" value="KMW57683.1"/>
    <property type="molecule type" value="Genomic_DNA"/>
</dbReference>
<organism evidence="1 2">
    <name type="scientific">Candidatus Rhodobacter oscarellae</name>
    <dbReference type="NCBI Taxonomy" id="1675527"/>
    <lineage>
        <taxon>Bacteria</taxon>
        <taxon>Pseudomonadati</taxon>
        <taxon>Pseudomonadota</taxon>
        <taxon>Alphaproteobacteria</taxon>
        <taxon>Rhodobacterales</taxon>
        <taxon>Rhodobacter group</taxon>
        <taxon>Rhodobacter</taxon>
    </lineage>
</organism>
<name>A0A0J9GVT9_9RHOB</name>
<comment type="caution">
    <text evidence="1">The sequence shown here is derived from an EMBL/GenBank/DDBJ whole genome shotgun (WGS) entry which is preliminary data.</text>
</comment>
<evidence type="ECO:0000313" key="2">
    <source>
        <dbReference type="Proteomes" id="UP000037178"/>
    </source>
</evidence>
<gene>
    <name evidence="1" type="ORF">AIOL_002648</name>
</gene>